<dbReference type="SUPFAM" id="SSF49899">
    <property type="entry name" value="Concanavalin A-like lectins/glucanases"/>
    <property type="match status" value="1"/>
</dbReference>
<evidence type="ECO:0000256" key="1">
    <source>
        <dbReference type="SAM" id="SignalP"/>
    </source>
</evidence>
<reference evidence="3" key="1">
    <citation type="submission" date="2018-02" db="EMBL/GenBank/DDBJ databases">
        <authorList>
            <person name="Hausmann B."/>
        </authorList>
    </citation>
    <scope>NUCLEOTIDE SEQUENCE [LARGE SCALE GENOMIC DNA]</scope>
    <source>
        <strain evidence="3">Peat soil MAG SbF1</strain>
    </source>
</reference>
<dbReference type="AlphaFoldDB" id="A0A2U3L913"/>
<organism evidence="2 3">
    <name type="scientific">Candidatus Desulfosporosinus infrequens</name>
    <dbReference type="NCBI Taxonomy" id="2043169"/>
    <lineage>
        <taxon>Bacteria</taxon>
        <taxon>Bacillati</taxon>
        <taxon>Bacillota</taxon>
        <taxon>Clostridia</taxon>
        <taxon>Eubacteriales</taxon>
        <taxon>Desulfitobacteriaceae</taxon>
        <taxon>Desulfosporosinus</taxon>
    </lineage>
</organism>
<gene>
    <name evidence="2" type="ORF">SBF1_4110008</name>
</gene>
<dbReference type="InterPro" id="IPR000250">
    <property type="entry name" value="Peptidase_G1"/>
</dbReference>
<proteinExistence type="predicted"/>
<dbReference type="InterPro" id="IPR038656">
    <property type="entry name" value="Peptidase_G1_sf"/>
</dbReference>
<feature type="chain" id="PRO_5038397791" evidence="1">
    <location>
        <begin position="28"/>
        <end position="322"/>
    </location>
</feature>
<dbReference type="Proteomes" id="UP000238916">
    <property type="component" value="Unassembled WGS sequence"/>
</dbReference>
<dbReference type="InterPro" id="IPR013320">
    <property type="entry name" value="ConA-like_dom_sf"/>
</dbReference>
<dbReference type="CDD" id="cd13426">
    <property type="entry name" value="Peptidase_G1"/>
    <property type="match status" value="1"/>
</dbReference>
<feature type="signal peptide" evidence="1">
    <location>
        <begin position="1"/>
        <end position="27"/>
    </location>
</feature>
<name>A0A2U3L913_9FIRM</name>
<dbReference type="Pfam" id="PF01828">
    <property type="entry name" value="Peptidase_A4"/>
    <property type="match status" value="1"/>
</dbReference>
<dbReference type="GO" id="GO:0006508">
    <property type="term" value="P:proteolysis"/>
    <property type="evidence" value="ECO:0007669"/>
    <property type="project" value="InterPro"/>
</dbReference>
<keyword evidence="1" id="KW-0732">Signal</keyword>
<evidence type="ECO:0000313" key="2">
    <source>
        <dbReference type="EMBL" id="SPF48403.1"/>
    </source>
</evidence>
<protein>
    <submittedName>
        <fullName evidence="2">Peptidase A4 family</fullName>
    </submittedName>
</protein>
<dbReference type="EMBL" id="OMOF01000348">
    <property type="protein sequence ID" value="SPF48403.1"/>
    <property type="molecule type" value="Genomic_DNA"/>
</dbReference>
<evidence type="ECO:0000313" key="3">
    <source>
        <dbReference type="Proteomes" id="UP000238916"/>
    </source>
</evidence>
<dbReference type="Gene3D" id="2.60.120.700">
    <property type="entry name" value="Peptidase G1"/>
    <property type="match status" value="1"/>
</dbReference>
<accession>A0A2U3L913</accession>
<dbReference type="GO" id="GO:0070007">
    <property type="term" value="F:glutamic-type endopeptidase activity"/>
    <property type="evidence" value="ECO:0007669"/>
    <property type="project" value="InterPro"/>
</dbReference>
<sequence length="322" mass="34366">MMKTKLKMKIASSAVLVGLGVCSLVNGVPIHTASNLKASTDILSRYHWRRPSQSSGTQGNNTNVTLPVGTQESDNWAGYIVTPASTSSQYSSVSGIWTVPDISSSQQNDAASAQWIGLGGVSSTDLLQMGTVEQIQNGQPVIEVFWEQLPSSAQNVMAVPAGSTIEATIAETPGVNPTYNFTFTVNGQTPSQTISPVTLDSDYAQAIGTSAEWISEDPSNQNNQLYPLANMGTVSYQSATVNGRPLNDTMNEVQPDALVSSNGNILIVPSSLGPDGESFTTSVPTTSVTTSTIPTLGYQPNENLFHHRGYRQQNNFLSNWGW</sequence>